<organism evidence="1 2">
    <name type="scientific">Smittium mucronatum</name>
    <dbReference type="NCBI Taxonomy" id="133383"/>
    <lineage>
        <taxon>Eukaryota</taxon>
        <taxon>Fungi</taxon>
        <taxon>Fungi incertae sedis</taxon>
        <taxon>Zoopagomycota</taxon>
        <taxon>Kickxellomycotina</taxon>
        <taxon>Harpellomycetes</taxon>
        <taxon>Harpellales</taxon>
        <taxon>Legeriomycetaceae</taxon>
        <taxon>Smittium</taxon>
    </lineage>
</organism>
<keyword evidence="2" id="KW-1185">Reference proteome</keyword>
<dbReference type="Proteomes" id="UP000187455">
    <property type="component" value="Unassembled WGS sequence"/>
</dbReference>
<evidence type="ECO:0000313" key="2">
    <source>
        <dbReference type="Proteomes" id="UP000187455"/>
    </source>
</evidence>
<dbReference type="AlphaFoldDB" id="A0A1R0GVP8"/>
<sequence>MSRSNQFRSYHRGAKSTSAGRLSFPEFIHLAQTSRSKFVRLSSSRRLNSPLIEQVLINNLFDSVPGLPEAVYSKCWDSDDSFNSNLIVALEKIYNYNYSYISTNNFSNSKPGSGHASLSDSSFFSSDTNTGHIMVNSTSSFSESDSFVSFEGSSVEKDWFDSCVDQAMNESEFQSDYF</sequence>
<protein>
    <submittedName>
        <fullName evidence="1">Uncharacterized protein</fullName>
    </submittedName>
</protein>
<dbReference type="EMBL" id="LSSL01002912">
    <property type="protein sequence ID" value="OLY80974.1"/>
    <property type="molecule type" value="Genomic_DNA"/>
</dbReference>
<proteinExistence type="predicted"/>
<comment type="caution">
    <text evidence="1">The sequence shown here is derived from an EMBL/GenBank/DDBJ whole genome shotgun (WGS) entry which is preliminary data.</text>
</comment>
<evidence type="ECO:0000313" key="1">
    <source>
        <dbReference type="EMBL" id="OLY80974.1"/>
    </source>
</evidence>
<name>A0A1R0GVP8_9FUNG</name>
<gene>
    <name evidence="1" type="ORF">AYI68_g4923</name>
</gene>
<reference evidence="1 2" key="1">
    <citation type="journal article" date="2016" name="Mol. Biol. Evol.">
        <title>Genome-Wide Survey of Gut Fungi (Harpellales) Reveals the First Horizontally Transferred Ubiquitin Gene from a Mosquito Host.</title>
        <authorList>
            <person name="Wang Y."/>
            <person name="White M.M."/>
            <person name="Kvist S."/>
            <person name="Moncalvo J.M."/>
        </authorList>
    </citation>
    <scope>NUCLEOTIDE SEQUENCE [LARGE SCALE GENOMIC DNA]</scope>
    <source>
        <strain evidence="1 2">ALG-7-W6</strain>
    </source>
</reference>
<accession>A0A1R0GVP8</accession>